<feature type="compositionally biased region" description="Polar residues" evidence="1">
    <location>
        <begin position="435"/>
        <end position="455"/>
    </location>
</feature>
<reference evidence="3" key="1">
    <citation type="submission" date="2025-08" db="UniProtKB">
        <authorList>
            <consortium name="RefSeq"/>
        </authorList>
    </citation>
    <scope>IDENTIFICATION</scope>
</reference>
<dbReference type="Gene3D" id="3.30.40.10">
    <property type="entry name" value="Zinc/RING finger domain, C3HC4 (zinc finger)"/>
    <property type="match status" value="1"/>
</dbReference>
<evidence type="ECO:0000256" key="1">
    <source>
        <dbReference type="SAM" id="MobiDB-lite"/>
    </source>
</evidence>
<keyword evidence="2" id="KW-1185">Reference proteome</keyword>
<dbReference type="OrthoDB" id="6078042at2759"/>
<dbReference type="eggNOG" id="ENOG502QQ19">
    <property type="taxonomic scope" value="Eukaryota"/>
</dbReference>
<dbReference type="InterPro" id="IPR013083">
    <property type="entry name" value="Znf_RING/FYVE/PHD"/>
</dbReference>
<dbReference type="CDD" id="cd16647">
    <property type="entry name" value="mRING-HC-C3HC5_NEU1"/>
    <property type="match status" value="1"/>
</dbReference>
<feature type="compositionally biased region" description="Polar residues" evidence="1">
    <location>
        <begin position="545"/>
        <end position="560"/>
    </location>
</feature>
<proteinExistence type="predicted"/>
<dbReference type="Proteomes" id="UP000189703">
    <property type="component" value="Unplaced"/>
</dbReference>
<dbReference type="AlphaFoldDB" id="A0A1U8A711"/>
<dbReference type="Pfam" id="PF13920">
    <property type="entry name" value="zf-C3HC4_3"/>
    <property type="match status" value="1"/>
</dbReference>
<feature type="region of interest" description="Disordered" evidence="1">
    <location>
        <begin position="486"/>
        <end position="600"/>
    </location>
</feature>
<dbReference type="PANTHER" id="PTHR47820:SF3">
    <property type="entry name" value="OS07G0499800 PROTEIN"/>
    <property type="match status" value="1"/>
</dbReference>
<accession>A0A1U8A711</accession>
<feature type="compositionally biased region" description="Polar residues" evidence="1">
    <location>
        <begin position="574"/>
        <end position="587"/>
    </location>
</feature>
<dbReference type="SUPFAM" id="SSF57850">
    <property type="entry name" value="RING/U-box"/>
    <property type="match status" value="1"/>
</dbReference>
<organism evidence="2 3">
    <name type="scientific">Nelumbo nucifera</name>
    <name type="common">Sacred lotus</name>
    <dbReference type="NCBI Taxonomy" id="4432"/>
    <lineage>
        <taxon>Eukaryota</taxon>
        <taxon>Viridiplantae</taxon>
        <taxon>Streptophyta</taxon>
        <taxon>Embryophyta</taxon>
        <taxon>Tracheophyta</taxon>
        <taxon>Spermatophyta</taxon>
        <taxon>Magnoliopsida</taxon>
        <taxon>Proteales</taxon>
        <taxon>Nelumbonaceae</taxon>
        <taxon>Nelumbo</taxon>
    </lineage>
</organism>
<dbReference type="STRING" id="4432.A0A1U8A711"/>
<name>A0A1U8A711_NELNU</name>
<feature type="region of interest" description="Disordered" evidence="1">
    <location>
        <begin position="293"/>
        <end position="325"/>
    </location>
</feature>
<feature type="compositionally biased region" description="Basic and acidic residues" evidence="1">
    <location>
        <begin position="315"/>
        <end position="325"/>
    </location>
</feature>
<feature type="compositionally biased region" description="Polar residues" evidence="1">
    <location>
        <begin position="486"/>
        <end position="530"/>
    </location>
</feature>
<dbReference type="InterPro" id="IPR001841">
    <property type="entry name" value="Znf_RING"/>
</dbReference>
<dbReference type="PROSITE" id="PS50089">
    <property type="entry name" value="ZF_RING_2"/>
    <property type="match status" value="1"/>
</dbReference>
<sequence>MASSHVEVSSSPFGCVLRDHNRRRRDRERENNARSQAAFQKNLKEFVNDHIHTRISLPGQRDSEAVSNENSQYLVENRDRWGRDNERNVHNFRRASSREDMRVESSAMRRRQSRLLDQWAAQQAREMITTIERQRYEAELLALSNSHPVSTRQSAFLRESSPAPSDTSSIDVPNLRASSLVQMWKEFEAEARSRPRNQPCCINSISRTSSIMSSHVENASSYAEEPSIVGSEFCDSADERYIPEDSYADSESEQAAPCDLPSSSQGHHGRGSERVRVADIIRRLTSGNWTQSSATYWSDENDGEHSNIIEPPPPPHEHSAASERREQLRFPCARNRPRVRGRKAIVDLLMHMERERQRELTRLVERRAVSRFPQRGRIQSLLRLRCLREVAGQDQRHPDPPASERNQMQRRTPIRFLRERFNPRTEWNGGVLANQGDNLRSSNSQIPNNSLDSEHSGISNHLLIEEIHHQEVPTTNQESRALLPTPSVSVNQQEVDQSSEAPWQETSSAVSNLEQQGNLKTATTSNNLEQNIVIEEPNSKREQMVGSTNGTWLNDTSNSYRDQEGCRQARCQKNKSLLSTSSRSAGQQEEADQSSDVTGNNASLAVSNIEQKQSVKTATMSHGWEGNIVIQESEVDEHQVVGSADETLLSDPPTDGESDRQAAPYQEIHENDSENLELQDLLQRRSVTGLLSSDFRITMEQIIISQLQRQRQEEDAEEEEENHIEHQYHEEGGAFDQVASTSLQLPLPSALRSRIWYQDHEASGDSGHIASLSLQHPQVTRSYYQDSAEGSPSTVHQSLEMELIFDLRGHMEQLHHEMSELRKSVECCMNMQLKLQHSIKKDVSSAACHSGQGGEAKQSSNWETIRKGSCCICYEMQVDSLLYRCGHMCTCFKCAHELQWSSGRCPICRAPIIDVVRAYPDL</sequence>
<evidence type="ECO:0000313" key="3">
    <source>
        <dbReference type="RefSeq" id="XP_010260809.1"/>
    </source>
</evidence>
<dbReference type="KEGG" id="nnu:104599793"/>
<dbReference type="GeneID" id="104599793"/>
<dbReference type="PANTHER" id="PTHR47820">
    <property type="entry name" value="BNAC05G24000D PROTEIN"/>
    <property type="match status" value="1"/>
</dbReference>
<dbReference type="RefSeq" id="XP_010260809.1">
    <property type="nucleotide sequence ID" value="XM_010262507.2"/>
</dbReference>
<protein>
    <submittedName>
        <fullName evidence="3">Uncharacterized protein LOC104599793</fullName>
    </submittedName>
</protein>
<feature type="region of interest" description="Disordered" evidence="1">
    <location>
        <begin position="427"/>
        <end position="455"/>
    </location>
</feature>
<evidence type="ECO:0000313" key="2">
    <source>
        <dbReference type="Proteomes" id="UP000189703"/>
    </source>
</evidence>
<feature type="region of interest" description="Disordered" evidence="1">
    <location>
        <begin position="246"/>
        <end position="273"/>
    </location>
</feature>
<gene>
    <name evidence="3" type="primary">LOC104599793</name>
</gene>